<evidence type="ECO:0000313" key="2">
    <source>
        <dbReference type="EMBL" id="MCH80676.1"/>
    </source>
</evidence>
<dbReference type="AlphaFoldDB" id="A0A392M0A3"/>
<keyword evidence="3" id="KW-1185">Reference proteome</keyword>
<dbReference type="InterPro" id="IPR036047">
    <property type="entry name" value="F-box-like_dom_sf"/>
</dbReference>
<dbReference type="Proteomes" id="UP000265520">
    <property type="component" value="Unassembled WGS sequence"/>
</dbReference>
<dbReference type="InterPro" id="IPR017451">
    <property type="entry name" value="F-box-assoc_interact_dom"/>
</dbReference>
<dbReference type="NCBIfam" id="TIGR01640">
    <property type="entry name" value="F_box_assoc_1"/>
    <property type="match status" value="1"/>
</dbReference>
<dbReference type="Gene3D" id="1.20.1280.50">
    <property type="match status" value="1"/>
</dbReference>
<evidence type="ECO:0000259" key="1">
    <source>
        <dbReference type="SMART" id="SM00256"/>
    </source>
</evidence>
<proteinExistence type="predicted"/>
<organism evidence="2 3">
    <name type="scientific">Trifolium medium</name>
    <dbReference type="NCBI Taxonomy" id="97028"/>
    <lineage>
        <taxon>Eukaryota</taxon>
        <taxon>Viridiplantae</taxon>
        <taxon>Streptophyta</taxon>
        <taxon>Embryophyta</taxon>
        <taxon>Tracheophyta</taxon>
        <taxon>Spermatophyta</taxon>
        <taxon>Magnoliopsida</taxon>
        <taxon>eudicotyledons</taxon>
        <taxon>Gunneridae</taxon>
        <taxon>Pentapetalae</taxon>
        <taxon>rosids</taxon>
        <taxon>fabids</taxon>
        <taxon>Fabales</taxon>
        <taxon>Fabaceae</taxon>
        <taxon>Papilionoideae</taxon>
        <taxon>50 kb inversion clade</taxon>
        <taxon>NPAAA clade</taxon>
        <taxon>Hologalegina</taxon>
        <taxon>IRL clade</taxon>
        <taxon>Trifolieae</taxon>
        <taxon>Trifolium</taxon>
    </lineage>
</organism>
<feature type="domain" description="F-box" evidence="1">
    <location>
        <begin position="13"/>
        <end position="52"/>
    </location>
</feature>
<reference evidence="2 3" key="1">
    <citation type="journal article" date="2018" name="Front. Plant Sci.">
        <title>Red Clover (Trifolium pratense) and Zigzag Clover (T. medium) - A Picture of Genomic Similarities and Differences.</title>
        <authorList>
            <person name="Dluhosova J."/>
            <person name="Istvanek J."/>
            <person name="Nedelnik J."/>
            <person name="Repkova J."/>
        </authorList>
    </citation>
    <scope>NUCLEOTIDE SEQUENCE [LARGE SCALE GENOMIC DNA]</scope>
    <source>
        <strain evidence="3">cv. 10/8</strain>
        <tissue evidence="2">Leaf</tissue>
    </source>
</reference>
<dbReference type="EMBL" id="LXQA010001338">
    <property type="protein sequence ID" value="MCH80676.1"/>
    <property type="molecule type" value="Genomic_DNA"/>
</dbReference>
<dbReference type="InterPro" id="IPR006527">
    <property type="entry name" value="F-box-assoc_dom_typ1"/>
</dbReference>
<protein>
    <submittedName>
        <fullName evidence="2">F-box protein</fullName>
    </submittedName>
</protein>
<evidence type="ECO:0000313" key="3">
    <source>
        <dbReference type="Proteomes" id="UP000265520"/>
    </source>
</evidence>
<gene>
    <name evidence="2" type="ORF">A2U01_0001448</name>
</gene>
<accession>A0A392M0A3</accession>
<dbReference type="PANTHER" id="PTHR31672">
    <property type="entry name" value="BNACNNG10540D PROTEIN"/>
    <property type="match status" value="1"/>
</dbReference>
<dbReference type="PANTHER" id="PTHR31672:SF13">
    <property type="entry name" value="F-BOX PROTEIN CPR30-LIKE"/>
    <property type="match status" value="1"/>
</dbReference>
<name>A0A392M0A3_9FABA</name>
<dbReference type="SUPFAM" id="SSF81383">
    <property type="entry name" value="F-box domain"/>
    <property type="match status" value="1"/>
</dbReference>
<dbReference type="Pfam" id="PF07734">
    <property type="entry name" value="FBA_1"/>
    <property type="match status" value="1"/>
</dbReference>
<dbReference type="SMART" id="SM00256">
    <property type="entry name" value="FBOX"/>
    <property type="match status" value="1"/>
</dbReference>
<sequence length="380" mass="43592">MAPKRKEVSSIYISDDISFSILSKLSVRSLYRFSCVCKSWNHIFQNPNFINMFRKNLISKSCSLSDENDVRLILHQGVPFFPLNWYLFSGDRFENKLKLNFPSPSPFNIGWGNGVALIGVLGSAVNGMLCVYNCNNRNDDINCVLWNLPTEEIKLVPHSNSHMEFTAYSILHGFGYDLVRDDYKVIQCVDYIFADDLHPFWEVYSLKSNSWRKLGFHMPICNESRYRSTNRDVYMNGMCHWLGETIDETCVVVSFNLSNDVFFITPLPPDCFDVNLGVLYGSFTMISNYKKTGSFHVSILGEFGVKESWVKIFDIGPLSCIEHPIGSGKDNVFFRKKDDELVSFNLTTGMIEEIGVKGEKCWCQMITYEKNLHPIEGMNN</sequence>
<comment type="caution">
    <text evidence="2">The sequence shown here is derived from an EMBL/GenBank/DDBJ whole genome shotgun (WGS) entry which is preliminary data.</text>
</comment>
<dbReference type="InterPro" id="IPR050796">
    <property type="entry name" value="SCF_F-box_component"/>
</dbReference>
<dbReference type="InterPro" id="IPR001810">
    <property type="entry name" value="F-box_dom"/>
</dbReference>
<dbReference type="Pfam" id="PF00646">
    <property type="entry name" value="F-box"/>
    <property type="match status" value="1"/>
</dbReference>